<feature type="transmembrane region" description="Helical" evidence="2">
    <location>
        <begin position="134"/>
        <end position="155"/>
    </location>
</feature>
<keyword evidence="2" id="KW-1133">Transmembrane helix</keyword>
<feature type="region of interest" description="Disordered" evidence="1">
    <location>
        <begin position="231"/>
        <end position="250"/>
    </location>
</feature>
<accession>A0A8J3RAN6</accession>
<evidence type="ECO:0000313" key="4">
    <source>
        <dbReference type="Proteomes" id="UP000610966"/>
    </source>
</evidence>
<keyword evidence="2" id="KW-0472">Membrane</keyword>
<dbReference type="AlphaFoldDB" id="A0A8J3RAN6"/>
<feature type="compositionally biased region" description="Basic and acidic residues" evidence="1">
    <location>
        <begin position="231"/>
        <end position="241"/>
    </location>
</feature>
<gene>
    <name evidence="3" type="ORF">Mth01_47740</name>
</gene>
<name>A0A8J3RAN6_9ACTN</name>
<keyword evidence="2" id="KW-0812">Transmembrane</keyword>
<feature type="transmembrane region" description="Helical" evidence="2">
    <location>
        <begin position="69"/>
        <end position="89"/>
    </location>
</feature>
<proteinExistence type="predicted"/>
<comment type="caution">
    <text evidence="3">The sequence shown here is derived from an EMBL/GenBank/DDBJ whole genome shotgun (WGS) entry which is preliminary data.</text>
</comment>
<reference evidence="3" key="1">
    <citation type="submission" date="2021-01" db="EMBL/GenBank/DDBJ databases">
        <title>Whole genome shotgun sequence of Sphaerimonospora thailandensis NBRC 107569.</title>
        <authorList>
            <person name="Komaki H."/>
            <person name="Tamura T."/>
        </authorList>
    </citation>
    <scope>NUCLEOTIDE SEQUENCE</scope>
    <source>
        <strain evidence="3">NBRC 107569</strain>
    </source>
</reference>
<dbReference type="Proteomes" id="UP000610966">
    <property type="component" value="Unassembled WGS sequence"/>
</dbReference>
<protein>
    <recommendedName>
        <fullName evidence="5">Histidine kinase</fullName>
    </recommendedName>
</protein>
<evidence type="ECO:0000256" key="1">
    <source>
        <dbReference type="SAM" id="MobiDB-lite"/>
    </source>
</evidence>
<evidence type="ECO:0008006" key="5">
    <source>
        <dbReference type="Google" id="ProtNLM"/>
    </source>
</evidence>
<feature type="transmembrane region" description="Helical" evidence="2">
    <location>
        <begin position="39"/>
        <end position="57"/>
    </location>
</feature>
<sequence>MAARAPLEVRFGRAAVLAFALVLMSRVFRHYIEDSGPDRWIPAVILLTAVVVLYVATGFAGPLRNRRHWAVAAMALLVYAPLPFLGAWWATLGIFLAAAALGFLPRPFSLPAFALVLFAEAFKSRALGDPPQEMMSWTLTVAVMAVCLAGLTHFAETARVLYATRAELVTVELAAQRARAMRELERVLGSRLDAIAAQGREVLRGADGEAEHVKKELRDMLELAREAQREMRGFAHREQRMPSRPTNRPK</sequence>
<evidence type="ECO:0000256" key="2">
    <source>
        <dbReference type="SAM" id="Phobius"/>
    </source>
</evidence>
<organism evidence="3 4">
    <name type="scientific">Sphaerimonospora thailandensis</name>
    <dbReference type="NCBI Taxonomy" id="795644"/>
    <lineage>
        <taxon>Bacteria</taxon>
        <taxon>Bacillati</taxon>
        <taxon>Actinomycetota</taxon>
        <taxon>Actinomycetes</taxon>
        <taxon>Streptosporangiales</taxon>
        <taxon>Streptosporangiaceae</taxon>
        <taxon>Sphaerimonospora</taxon>
    </lineage>
</organism>
<evidence type="ECO:0000313" key="3">
    <source>
        <dbReference type="EMBL" id="GIH72521.1"/>
    </source>
</evidence>
<keyword evidence="4" id="KW-1185">Reference proteome</keyword>
<dbReference type="EMBL" id="BOOG01000053">
    <property type="protein sequence ID" value="GIH72521.1"/>
    <property type="molecule type" value="Genomic_DNA"/>
</dbReference>